<evidence type="ECO:0000256" key="8">
    <source>
        <dbReference type="SAM" id="Phobius"/>
    </source>
</evidence>
<organism evidence="11 12">
    <name type="scientific">Carex littledalei</name>
    <dbReference type="NCBI Taxonomy" id="544730"/>
    <lineage>
        <taxon>Eukaryota</taxon>
        <taxon>Viridiplantae</taxon>
        <taxon>Streptophyta</taxon>
        <taxon>Embryophyta</taxon>
        <taxon>Tracheophyta</taxon>
        <taxon>Spermatophyta</taxon>
        <taxon>Magnoliopsida</taxon>
        <taxon>Liliopsida</taxon>
        <taxon>Poales</taxon>
        <taxon>Cyperaceae</taxon>
        <taxon>Cyperoideae</taxon>
        <taxon>Cariceae</taxon>
        <taxon>Carex</taxon>
        <taxon>Carex subgen. Euthyceras</taxon>
    </lineage>
</organism>
<evidence type="ECO:0000259" key="10">
    <source>
        <dbReference type="PROSITE" id="PS50866"/>
    </source>
</evidence>
<feature type="domain" description="GOLD" evidence="10">
    <location>
        <begin position="35"/>
        <end position="120"/>
    </location>
</feature>
<evidence type="ECO:0000256" key="6">
    <source>
        <dbReference type="ARBA" id="ARBA00023136"/>
    </source>
</evidence>
<evidence type="ECO:0000313" key="12">
    <source>
        <dbReference type="Proteomes" id="UP000623129"/>
    </source>
</evidence>
<dbReference type="PANTHER" id="PTHR22811">
    <property type="entry name" value="TRANSMEMBRANE EMP24 DOMAIN-CONTAINING PROTEIN"/>
    <property type="match status" value="1"/>
</dbReference>
<dbReference type="PROSITE" id="PS50866">
    <property type="entry name" value="GOLD"/>
    <property type="match status" value="1"/>
</dbReference>
<protein>
    <submittedName>
        <fullName evidence="11">Transmembrane emp24 domain-containing protein p24delta10-like protein</fullName>
    </submittedName>
</protein>
<evidence type="ECO:0000313" key="11">
    <source>
        <dbReference type="EMBL" id="KAF3331889.1"/>
    </source>
</evidence>
<dbReference type="SMART" id="SM01190">
    <property type="entry name" value="EMP24_GP25L"/>
    <property type="match status" value="1"/>
</dbReference>
<evidence type="ECO:0000256" key="2">
    <source>
        <dbReference type="ARBA" id="ARBA00007104"/>
    </source>
</evidence>
<dbReference type="GO" id="GO:0016020">
    <property type="term" value="C:membrane"/>
    <property type="evidence" value="ECO:0007669"/>
    <property type="project" value="UniProtKB-SubCell"/>
</dbReference>
<evidence type="ECO:0000256" key="9">
    <source>
        <dbReference type="SAM" id="SignalP"/>
    </source>
</evidence>
<comment type="similarity">
    <text evidence="2 7">Belongs to the EMP24/GP25L family.</text>
</comment>
<keyword evidence="3 7" id="KW-0812">Transmembrane</keyword>
<dbReference type="EMBL" id="SWLB01000012">
    <property type="protein sequence ID" value="KAF3331889.1"/>
    <property type="molecule type" value="Genomic_DNA"/>
</dbReference>
<keyword evidence="4 9" id="KW-0732">Signal</keyword>
<name>A0A833VRE4_9POAL</name>
<sequence length="210" mass="23323">MCPPVSISLFLLLLQTLTVLSPIQAIIVDVPSGKVKCLTEDLRKGTLSHTQYRVVNASASHLTISSRVSDPNGDSMHQLESVESGQFSFEVGTTGRHTACFWSPRFELSASVSVDVEWKLGFRARNPHHVTGKGKLEAMGMELKKLEDSIKLIHDEMIFLRDREADAQRLNEETASKMSSLSLLSLAICLGVASLQLWHLKTFFQSKKIL</sequence>
<comment type="caution">
    <text evidence="11">The sequence shown here is derived from an EMBL/GenBank/DDBJ whole genome shotgun (WGS) entry which is preliminary data.</text>
</comment>
<feature type="chain" id="PRO_5032552661" evidence="9">
    <location>
        <begin position="26"/>
        <end position="210"/>
    </location>
</feature>
<dbReference type="Pfam" id="PF01105">
    <property type="entry name" value="EMP24_GP25L"/>
    <property type="match status" value="1"/>
</dbReference>
<evidence type="ECO:0000256" key="1">
    <source>
        <dbReference type="ARBA" id="ARBA00004479"/>
    </source>
</evidence>
<evidence type="ECO:0000256" key="5">
    <source>
        <dbReference type="ARBA" id="ARBA00022989"/>
    </source>
</evidence>
<feature type="transmembrane region" description="Helical" evidence="8">
    <location>
        <begin position="178"/>
        <end position="198"/>
    </location>
</feature>
<evidence type="ECO:0000256" key="4">
    <source>
        <dbReference type="ARBA" id="ARBA00022729"/>
    </source>
</evidence>
<keyword evidence="12" id="KW-1185">Reference proteome</keyword>
<keyword evidence="5 8" id="KW-1133">Transmembrane helix</keyword>
<dbReference type="AlphaFoldDB" id="A0A833VRE4"/>
<comment type="subcellular location">
    <subcellularLocation>
        <location evidence="1 7">Membrane</location>
        <topology evidence="1 7">Single-pass type I membrane protein</topology>
    </subcellularLocation>
</comment>
<accession>A0A833VRE4</accession>
<feature type="signal peptide" evidence="9">
    <location>
        <begin position="1"/>
        <end position="25"/>
    </location>
</feature>
<gene>
    <name evidence="11" type="ORF">FCM35_KLT03295</name>
</gene>
<dbReference type="OrthoDB" id="759142at2759"/>
<keyword evidence="6 8" id="KW-0472">Membrane</keyword>
<dbReference type="InterPro" id="IPR015720">
    <property type="entry name" value="Emp24-like"/>
</dbReference>
<dbReference type="InterPro" id="IPR009038">
    <property type="entry name" value="GOLD_dom"/>
</dbReference>
<reference evidence="11" key="1">
    <citation type="submission" date="2020-01" db="EMBL/GenBank/DDBJ databases">
        <title>Genome sequence of Kobresia littledalei, the first chromosome-level genome in the family Cyperaceae.</title>
        <authorList>
            <person name="Qu G."/>
        </authorList>
    </citation>
    <scope>NUCLEOTIDE SEQUENCE</scope>
    <source>
        <strain evidence="11">C.B.Clarke</strain>
        <tissue evidence="11">Leaf</tissue>
    </source>
</reference>
<evidence type="ECO:0000256" key="3">
    <source>
        <dbReference type="ARBA" id="ARBA00022692"/>
    </source>
</evidence>
<dbReference type="Proteomes" id="UP000623129">
    <property type="component" value="Unassembled WGS sequence"/>
</dbReference>
<proteinExistence type="inferred from homology"/>
<evidence type="ECO:0000256" key="7">
    <source>
        <dbReference type="RuleBase" id="RU003827"/>
    </source>
</evidence>